<name>A0A366WNA1_9RHOB</name>
<dbReference type="InterPro" id="IPR036844">
    <property type="entry name" value="Hint_dom_sf"/>
</dbReference>
<dbReference type="OrthoDB" id="7685535at2"/>
<dbReference type="EMBL" id="QOCE01000054">
    <property type="protein sequence ID" value="RBW49522.1"/>
    <property type="molecule type" value="Genomic_DNA"/>
</dbReference>
<dbReference type="InterPro" id="IPR028992">
    <property type="entry name" value="Hedgehog/Intein_dom"/>
</dbReference>
<evidence type="ECO:0000259" key="1">
    <source>
        <dbReference type="Pfam" id="PF13403"/>
    </source>
</evidence>
<evidence type="ECO:0000313" key="3">
    <source>
        <dbReference type="Proteomes" id="UP000252706"/>
    </source>
</evidence>
<accession>A0A366WNA1</accession>
<feature type="domain" description="Hedgehog/Intein (Hint)" evidence="1">
    <location>
        <begin position="49"/>
        <end position="182"/>
    </location>
</feature>
<proteinExistence type="predicted"/>
<dbReference type="Pfam" id="PF13403">
    <property type="entry name" value="Hint_2"/>
    <property type="match status" value="1"/>
</dbReference>
<dbReference type="SUPFAM" id="SSF51294">
    <property type="entry name" value="Hedgehog/intein (Hint) domain"/>
    <property type="match status" value="1"/>
</dbReference>
<protein>
    <recommendedName>
        <fullName evidence="1">Hedgehog/Intein (Hint) domain-containing protein</fullName>
    </recommendedName>
</protein>
<organism evidence="2 3">
    <name type="scientific">Phaeobacter gallaeciensis</name>
    <dbReference type="NCBI Taxonomy" id="60890"/>
    <lineage>
        <taxon>Bacteria</taxon>
        <taxon>Pseudomonadati</taxon>
        <taxon>Pseudomonadota</taxon>
        <taxon>Alphaproteobacteria</taxon>
        <taxon>Rhodobacterales</taxon>
        <taxon>Roseobacteraceae</taxon>
        <taxon>Phaeobacter</taxon>
    </lineage>
</organism>
<evidence type="ECO:0000313" key="2">
    <source>
        <dbReference type="EMBL" id="RBW49522.1"/>
    </source>
</evidence>
<gene>
    <name evidence="2" type="ORF">DS909_22825</name>
</gene>
<dbReference type="AlphaFoldDB" id="A0A366WNA1"/>
<comment type="caution">
    <text evidence="2">The sequence shown here is derived from an EMBL/GenBank/DDBJ whole genome shotgun (WGS) entry which is preliminary data.</text>
</comment>
<reference evidence="2 3" key="1">
    <citation type="submission" date="2018-07" db="EMBL/GenBank/DDBJ databases">
        <title>Modular assembly of carbohydrate-degrading microbial communities in the ocean.</title>
        <authorList>
            <person name="Enke T.N."/>
            <person name="Datta M.S."/>
            <person name="Schwartzman J.A."/>
            <person name="Cermak N."/>
            <person name="Schmitz D.A."/>
            <person name="Barrere J."/>
            <person name="Cordero O.X."/>
        </authorList>
    </citation>
    <scope>NUCLEOTIDE SEQUENCE [LARGE SCALE GENOMIC DNA]</scope>
    <source>
        <strain evidence="2 3">C3M10</strain>
    </source>
</reference>
<sequence>MVNPASHDLLLPQQGKRRVFGWKEKWSRRVPEMADDAIDEGILITGQSGFLTGTQVVSNLGWRSVEALSIGDKVLTFDHAMQQIKDIKRETLFMQDMNVPKSHRPVLVPEGALFNRRELWLMPDQGMLVECEAALDALGDPFAVIPARLLEGVRGIEAGIPGQRVGVTTLTFEQDEAIYVEGGMLAHCPLPQPLLFEEGALSPTLYDVLDGDAARMLVEHLRDENDIRALASHPDELPSLKVKPVHPDRGLRI</sequence>
<dbReference type="Proteomes" id="UP000252706">
    <property type="component" value="Unassembled WGS sequence"/>
</dbReference>